<dbReference type="PANTHER" id="PTHR13812">
    <property type="entry name" value="KETIMINE REDUCTASE MU-CRYSTALLIN"/>
    <property type="match status" value="1"/>
</dbReference>
<dbReference type="RefSeq" id="WP_134490903.1">
    <property type="nucleotide sequence ID" value="NZ_SOEZ01000054.1"/>
</dbReference>
<dbReference type="Proteomes" id="UP000297866">
    <property type="component" value="Unassembled WGS sequence"/>
</dbReference>
<sequence>MDTSEGPVYLGRDTIEKALTTEAAIGALESVLNSGFDPEQDAPRTRVDTSSGQLLQMPSTLGEYVGSKLLTITPANAGAGRPVIQGLYSLFGGGDQRPLAILDGMALTNLRTAAVSGLGARRLAAPGPKRLVVFGTGAQAWEHIRAFTGLFDLTAVEIVGRTAAHAERLAARVRGLGLEVRVGDAGAVARADIILCCTAAAEPLFDGSLVPDSAAVVAMGSHTPGHRELDDALLGRGTVCVESRASALREAGEVIHGLESGAIHGPDSLVTLADLVLGRTVPDARRPAVFKTTGMPWEDLAVATAVFEAAAADQA</sequence>
<dbReference type="GO" id="GO:0005737">
    <property type="term" value="C:cytoplasm"/>
    <property type="evidence" value="ECO:0007669"/>
    <property type="project" value="TreeGrafter"/>
</dbReference>
<dbReference type="EMBL" id="SOEZ01000054">
    <property type="protein sequence ID" value="TFB49883.1"/>
    <property type="molecule type" value="Genomic_DNA"/>
</dbReference>
<keyword evidence="2" id="KW-1185">Reference proteome</keyword>
<name>A0A4V3I756_9MICO</name>
<dbReference type="Gene3D" id="3.40.50.720">
    <property type="entry name" value="NAD(P)-binding Rossmann-like Domain"/>
    <property type="match status" value="1"/>
</dbReference>
<gene>
    <name evidence="1" type="ORF">E3O23_10835</name>
</gene>
<dbReference type="InterPro" id="IPR023401">
    <property type="entry name" value="ODC_N"/>
</dbReference>
<dbReference type="InterPro" id="IPR036291">
    <property type="entry name" value="NAD(P)-bd_dom_sf"/>
</dbReference>
<protein>
    <submittedName>
        <fullName evidence="1">Ornithine cyclodeaminase family protein</fullName>
    </submittedName>
</protein>
<evidence type="ECO:0000313" key="2">
    <source>
        <dbReference type="Proteomes" id="UP000297866"/>
    </source>
</evidence>
<dbReference type="PANTHER" id="PTHR13812:SF19">
    <property type="entry name" value="KETIMINE REDUCTASE MU-CRYSTALLIN"/>
    <property type="match status" value="1"/>
</dbReference>
<accession>A0A4V3I756</accession>
<proteinExistence type="predicted"/>
<evidence type="ECO:0000313" key="1">
    <source>
        <dbReference type="EMBL" id="TFB49883.1"/>
    </source>
</evidence>
<dbReference type="InterPro" id="IPR003462">
    <property type="entry name" value="ODC_Mu_crystall"/>
</dbReference>
<dbReference type="SUPFAM" id="SSF51735">
    <property type="entry name" value="NAD(P)-binding Rossmann-fold domains"/>
    <property type="match status" value="1"/>
</dbReference>
<dbReference type="Gene3D" id="3.30.1780.10">
    <property type="entry name" value="ornithine cyclodeaminase, domain 1"/>
    <property type="match status" value="1"/>
</dbReference>
<dbReference type="PIRSF" id="PIRSF001439">
    <property type="entry name" value="CryM"/>
    <property type="match status" value="1"/>
</dbReference>
<dbReference type="AlphaFoldDB" id="A0A4V3I756"/>
<organism evidence="1 2">
    <name type="scientific">Cryobacterium tagatosivorans</name>
    <dbReference type="NCBI Taxonomy" id="1259199"/>
    <lineage>
        <taxon>Bacteria</taxon>
        <taxon>Bacillati</taxon>
        <taxon>Actinomycetota</taxon>
        <taxon>Actinomycetes</taxon>
        <taxon>Micrococcales</taxon>
        <taxon>Microbacteriaceae</taxon>
        <taxon>Cryobacterium</taxon>
    </lineage>
</organism>
<comment type="caution">
    <text evidence="1">The sequence shown here is derived from an EMBL/GenBank/DDBJ whole genome shotgun (WGS) entry which is preliminary data.</text>
</comment>
<dbReference type="OrthoDB" id="4311033at2"/>
<dbReference type="Pfam" id="PF02423">
    <property type="entry name" value="OCD_Mu_crystall"/>
    <property type="match status" value="1"/>
</dbReference>
<reference evidence="1 2" key="1">
    <citation type="submission" date="2019-03" db="EMBL/GenBank/DDBJ databases">
        <title>Genomics of glacier-inhabiting Cryobacterium strains.</title>
        <authorList>
            <person name="Liu Q."/>
            <person name="Xin Y.-H."/>
        </authorList>
    </citation>
    <scope>NUCLEOTIDE SEQUENCE [LARGE SCALE GENOMIC DNA]</scope>
    <source>
        <strain evidence="1 2">Sr47</strain>
    </source>
</reference>